<dbReference type="Pfam" id="PF00561">
    <property type="entry name" value="Abhydrolase_1"/>
    <property type="match status" value="1"/>
</dbReference>
<comment type="caution">
    <text evidence="2">The sequence shown here is derived from an EMBL/GenBank/DDBJ whole genome shotgun (WGS) entry which is preliminary data.</text>
</comment>
<dbReference type="Proteomes" id="UP001143362">
    <property type="component" value="Unassembled WGS sequence"/>
</dbReference>
<protein>
    <submittedName>
        <fullName evidence="2">Alpha/beta fold hydrolase</fullName>
    </submittedName>
</protein>
<evidence type="ECO:0000259" key="1">
    <source>
        <dbReference type="Pfam" id="PF00561"/>
    </source>
</evidence>
<gene>
    <name evidence="2" type="ORF">EYC98_07895</name>
</gene>
<dbReference type="EMBL" id="SHNN01000001">
    <property type="protein sequence ID" value="MCX2980798.1"/>
    <property type="molecule type" value="Genomic_DNA"/>
</dbReference>
<evidence type="ECO:0000313" key="2">
    <source>
        <dbReference type="EMBL" id="MCX2980798.1"/>
    </source>
</evidence>
<dbReference type="Gene3D" id="3.40.50.1820">
    <property type="entry name" value="alpha/beta hydrolase"/>
    <property type="match status" value="1"/>
</dbReference>
<dbReference type="PANTHER" id="PTHR32268">
    <property type="entry name" value="HOMOSERINE O-ACETYLTRANSFERASE"/>
    <property type="match status" value="1"/>
</dbReference>
<proteinExistence type="predicted"/>
<evidence type="ECO:0000313" key="3">
    <source>
        <dbReference type="Proteomes" id="UP001143362"/>
    </source>
</evidence>
<accession>A0ABT3TER0</accession>
<reference evidence="2" key="1">
    <citation type="submission" date="2019-02" db="EMBL/GenBank/DDBJ databases">
        <authorList>
            <person name="Li S.-H."/>
        </authorList>
    </citation>
    <scope>NUCLEOTIDE SEQUENCE</scope>
    <source>
        <strain evidence="2">IMCC14734</strain>
    </source>
</reference>
<dbReference type="PANTHER" id="PTHR32268:SF15">
    <property type="entry name" value="HOMOSERINE ACETYLTRANSFERASE FAMILY PROTEIN (AFU_ORTHOLOGUE AFUA_1G15350)"/>
    <property type="match status" value="1"/>
</dbReference>
<dbReference type="InterPro" id="IPR008220">
    <property type="entry name" value="HAT_MetX-like"/>
</dbReference>
<dbReference type="GO" id="GO:0016787">
    <property type="term" value="F:hydrolase activity"/>
    <property type="evidence" value="ECO:0007669"/>
    <property type="project" value="UniProtKB-KW"/>
</dbReference>
<keyword evidence="3" id="KW-1185">Reference proteome</keyword>
<keyword evidence="2" id="KW-0378">Hydrolase</keyword>
<name>A0ABT3TER0_9GAMM</name>
<sequence>MSIEKWQEYEFDLGNFPLQSGEVLSNGKLHYHQFGALNAPKSNLILMPTYYGGCGIDNYPWVDDPSSPLHGGDYCVIIPCMFGAGESSSPSNTGVAQAGADFPTLSLVDNVRAQRELIKCRFADAIPCLVMGWSMGGMQALQWAQLYPERVGSLLAICATAKCYPHNRVFLDGVASALMADAEFADGHYTAAPERGLTAFAKVYAGWAYSQAFFRDALYRELGFESIDELLSFWVEDHLNQDANNLLVQLNTWRNTDSTSIGHAGEVTLQKLRCPGVLMPSSSDLYFTAADAARDAAKLGAQLKILESDFGHIAGGPGRLADETQEIFKTMEVLLQ</sequence>
<organism evidence="2 3">
    <name type="scientific">Candidatus Litorirhabdus singularis</name>
    <dbReference type="NCBI Taxonomy" id="2518993"/>
    <lineage>
        <taxon>Bacteria</taxon>
        <taxon>Pseudomonadati</taxon>
        <taxon>Pseudomonadota</taxon>
        <taxon>Gammaproteobacteria</taxon>
        <taxon>Cellvibrionales</taxon>
        <taxon>Halieaceae</taxon>
        <taxon>Candidatus Litorirhabdus</taxon>
    </lineage>
</organism>
<dbReference type="InterPro" id="IPR000073">
    <property type="entry name" value="AB_hydrolase_1"/>
</dbReference>
<feature type="domain" description="AB hydrolase-1" evidence="1">
    <location>
        <begin position="68"/>
        <end position="314"/>
    </location>
</feature>
<dbReference type="InterPro" id="IPR029058">
    <property type="entry name" value="AB_hydrolase_fold"/>
</dbReference>
<dbReference type="SUPFAM" id="SSF53474">
    <property type="entry name" value="alpha/beta-Hydrolases"/>
    <property type="match status" value="1"/>
</dbReference>